<evidence type="ECO:0000313" key="8">
    <source>
        <dbReference type="EMBL" id="PPJ29802.1"/>
    </source>
</evidence>
<keyword evidence="6" id="KW-0804">Transcription</keyword>
<sequence length="78" mass="8922">MHGTVKWFDSEKGFGFIIPDAGGAEVFVEYTEVHGDGFRRLVQGQRVEFDVRHTKAGPEAEGVRIEPMRRLWPDPHEL</sequence>
<dbReference type="SUPFAM" id="SSF50249">
    <property type="entry name" value="Nucleic acid-binding proteins"/>
    <property type="match status" value="1"/>
</dbReference>
<dbReference type="GO" id="GO:0005737">
    <property type="term" value="C:cytoplasm"/>
    <property type="evidence" value="ECO:0007669"/>
    <property type="project" value="UniProtKB-SubCell"/>
</dbReference>
<keyword evidence="3" id="KW-0805">Transcription regulation</keyword>
<evidence type="ECO:0000256" key="5">
    <source>
        <dbReference type="ARBA" id="ARBA00023159"/>
    </source>
</evidence>
<dbReference type="AlphaFoldDB" id="A0A2S6A993"/>
<dbReference type="PROSITE" id="PS51857">
    <property type="entry name" value="CSD_2"/>
    <property type="match status" value="1"/>
</dbReference>
<keyword evidence="2" id="KW-0963">Cytoplasm</keyword>
<evidence type="ECO:0000313" key="9">
    <source>
        <dbReference type="Proteomes" id="UP000238356"/>
    </source>
</evidence>
<name>A0A2S6A993_9NOCA</name>
<dbReference type="GeneID" id="66720733"/>
<comment type="subcellular location">
    <subcellularLocation>
        <location evidence="1">Cytoplasm</location>
    </subcellularLocation>
</comment>
<dbReference type="EMBL" id="PSZD01000005">
    <property type="protein sequence ID" value="PPJ29802.1"/>
    <property type="molecule type" value="Genomic_DNA"/>
</dbReference>
<dbReference type="SMART" id="SM00357">
    <property type="entry name" value="CSP"/>
    <property type="match status" value="1"/>
</dbReference>
<dbReference type="PRINTS" id="PR00050">
    <property type="entry name" value="COLDSHOCK"/>
</dbReference>
<comment type="caution">
    <text evidence="8">The sequence shown here is derived from an EMBL/GenBank/DDBJ whole genome shotgun (WGS) entry which is preliminary data.</text>
</comment>
<dbReference type="PANTHER" id="PTHR46565">
    <property type="entry name" value="COLD SHOCK DOMAIN PROTEIN 2"/>
    <property type="match status" value="1"/>
</dbReference>
<dbReference type="InterPro" id="IPR012156">
    <property type="entry name" value="Cold_shock_CspA"/>
</dbReference>
<evidence type="ECO:0000256" key="1">
    <source>
        <dbReference type="ARBA" id="ARBA00004496"/>
    </source>
</evidence>
<keyword evidence="9" id="KW-1185">Reference proteome</keyword>
<proteinExistence type="predicted"/>
<dbReference type="InterPro" id="IPR012340">
    <property type="entry name" value="NA-bd_OB-fold"/>
</dbReference>
<dbReference type="PIRSF" id="PIRSF002599">
    <property type="entry name" value="Cold_shock_A"/>
    <property type="match status" value="1"/>
</dbReference>
<dbReference type="InterPro" id="IPR011129">
    <property type="entry name" value="CSD"/>
</dbReference>
<dbReference type="RefSeq" id="WP_036522709.1">
    <property type="nucleotide sequence ID" value="NZ_JADLSE010000004.1"/>
</dbReference>
<evidence type="ECO:0000256" key="4">
    <source>
        <dbReference type="ARBA" id="ARBA00023125"/>
    </source>
</evidence>
<keyword evidence="4" id="KW-0238">DNA-binding</keyword>
<reference evidence="8 9" key="1">
    <citation type="submission" date="2018-02" db="EMBL/GenBank/DDBJ databases">
        <title>8 Nocardia nova and 1 Nocardia cyriacigeorgica strain used for evolution to TMP-SMX.</title>
        <authorList>
            <person name="Mehta H."/>
            <person name="Weng J."/>
            <person name="Shamoo Y."/>
        </authorList>
    </citation>
    <scope>NUCLEOTIDE SEQUENCE [LARGE SCALE GENOMIC DNA]</scope>
    <source>
        <strain evidence="8 9">BAA2227</strain>
    </source>
</reference>
<accession>A0A2S6A993</accession>
<dbReference type="GO" id="GO:0003677">
    <property type="term" value="F:DNA binding"/>
    <property type="evidence" value="ECO:0007669"/>
    <property type="project" value="UniProtKB-KW"/>
</dbReference>
<evidence type="ECO:0000256" key="6">
    <source>
        <dbReference type="ARBA" id="ARBA00023163"/>
    </source>
</evidence>
<keyword evidence="5" id="KW-0010">Activator</keyword>
<evidence type="ECO:0000256" key="2">
    <source>
        <dbReference type="ARBA" id="ARBA00022490"/>
    </source>
</evidence>
<evidence type="ECO:0000256" key="3">
    <source>
        <dbReference type="ARBA" id="ARBA00023015"/>
    </source>
</evidence>
<evidence type="ECO:0000259" key="7">
    <source>
        <dbReference type="PROSITE" id="PS51857"/>
    </source>
</evidence>
<dbReference type="Gene3D" id="2.40.50.140">
    <property type="entry name" value="Nucleic acid-binding proteins"/>
    <property type="match status" value="1"/>
</dbReference>
<dbReference type="InterPro" id="IPR002059">
    <property type="entry name" value="CSP_DNA-bd"/>
</dbReference>
<feature type="domain" description="CSD" evidence="7">
    <location>
        <begin position="1"/>
        <end position="65"/>
    </location>
</feature>
<dbReference type="Proteomes" id="UP000238356">
    <property type="component" value="Unassembled WGS sequence"/>
</dbReference>
<organism evidence="8 9">
    <name type="scientific">Nocardia nova</name>
    <dbReference type="NCBI Taxonomy" id="37330"/>
    <lineage>
        <taxon>Bacteria</taxon>
        <taxon>Bacillati</taxon>
        <taxon>Actinomycetota</taxon>
        <taxon>Actinomycetes</taxon>
        <taxon>Mycobacteriales</taxon>
        <taxon>Nocardiaceae</taxon>
        <taxon>Nocardia</taxon>
    </lineage>
</organism>
<dbReference type="PANTHER" id="PTHR46565:SF20">
    <property type="entry name" value="COLD SHOCK DOMAIN-CONTAINING PROTEIN 4"/>
    <property type="match status" value="1"/>
</dbReference>
<gene>
    <name evidence="8" type="ORF">C5F51_09925</name>
</gene>
<dbReference type="CDD" id="cd04458">
    <property type="entry name" value="CSP_CDS"/>
    <property type="match status" value="1"/>
</dbReference>
<protein>
    <submittedName>
        <fullName evidence="8">Cold shock domain-containing protein</fullName>
    </submittedName>
</protein>
<dbReference type="Pfam" id="PF00313">
    <property type="entry name" value="CSD"/>
    <property type="match status" value="1"/>
</dbReference>